<reference evidence="6 7" key="1">
    <citation type="submission" date="2018-03" db="EMBL/GenBank/DDBJ databases">
        <title>Bacillus urumqiensis sp. nov., a moderately haloalkaliphilic bacterium isolated from a salt lake.</title>
        <authorList>
            <person name="Zhao B."/>
            <person name="Liao Z."/>
        </authorList>
    </citation>
    <scope>NUCLEOTIDE SEQUENCE [LARGE SCALE GENOMIC DNA]</scope>
    <source>
        <strain evidence="6 7">BZ-SZ-XJ18</strain>
    </source>
</reference>
<dbReference type="SUPFAM" id="SSF46689">
    <property type="entry name" value="Homeodomain-like"/>
    <property type="match status" value="1"/>
</dbReference>
<comment type="caution">
    <text evidence="6">The sequence shown here is derived from an EMBL/GenBank/DDBJ whole genome shotgun (WGS) entry which is preliminary data.</text>
</comment>
<feature type="domain" description="Sigma-54 factor interaction" evidence="5">
    <location>
        <begin position="256"/>
        <end position="480"/>
    </location>
</feature>
<evidence type="ECO:0000259" key="5">
    <source>
        <dbReference type="PROSITE" id="PS50045"/>
    </source>
</evidence>
<dbReference type="Gene3D" id="3.40.50.300">
    <property type="entry name" value="P-loop containing nucleotide triphosphate hydrolases"/>
    <property type="match status" value="1"/>
</dbReference>
<dbReference type="GO" id="GO:0006355">
    <property type="term" value="P:regulation of DNA-templated transcription"/>
    <property type="evidence" value="ECO:0007669"/>
    <property type="project" value="InterPro"/>
</dbReference>
<dbReference type="SUPFAM" id="SSF52540">
    <property type="entry name" value="P-loop containing nucleoside triphosphate hydrolases"/>
    <property type="match status" value="1"/>
</dbReference>
<dbReference type="PANTHER" id="PTHR32071">
    <property type="entry name" value="TRANSCRIPTIONAL REGULATORY PROTEIN"/>
    <property type="match status" value="1"/>
</dbReference>
<dbReference type="InterPro" id="IPR009057">
    <property type="entry name" value="Homeodomain-like_sf"/>
</dbReference>
<dbReference type="FunFam" id="3.40.50.300:FF:000006">
    <property type="entry name" value="DNA-binding transcriptional regulator NtrC"/>
    <property type="match status" value="1"/>
</dbReference>
<dbReference type="Gene3D" id="1.10.10.60">
    <property type="entry name" value="Homeodomain-like"/>
    <property type="match status" value="1"/>
</dbReference>
<dbReference type="AlphaFoldDB" id="A0A2P6MIY9"/>
<sequence length="554" mass="61995">MDSVRIADSWKRCQDFGLSPFFQTPAAKLPSCELEKHLKQNEKLIQKCRQLFSMLGRFFQEGTFTAVLVDKEGIVLERAGSLRRAALDEALAPGTNWSEQAQGTNAMGIVLSEKKPAVVHGEHHFYIGHRMLTCAAAPVFSGETFLGAVNISTRKENYHPLLLSMAVLIAESVKESAEQEEMDREIRMLVKMIDFPLAALEGREIVHVTPSAGRQRHLLQREKLEAEWMKAGANSRRIWYRQEYSEAPDLYRPEDFTGSDPRIQQLRRLVERASEVVHPVLLYGESGTGKEIIAQSIHSAGIRSGGPFQAVNCSAVPESLIESEWFGYEKGAFTGALQHGRPGKFELADKGTIFLDEAAELSPKAQAVLLRILQDQQVQRIGSVKPKQIDVRVVAATNKDLQNEVMEGRFREDLYYRLRGITLTIPPLRERSDILELKAVLEKRYGLTSVWTAEAERKLLRWHFPGNVRELAALLIEADFFAEGGDVLPDHVSLDVPAQASGSRLKDVEKTAVAEALRESGFNISSAASRLAISRSTLYAKMKKFGLHDSYPEQ</sequence>
<dbReference type="Pfam" id="PF00158">
    <property type="entry name" value="Sigma54_activat"/>
    <property type="match status" value="1"/>
</dbReference>
<keyword evidence="1" id="KW-0547">Nucleotide-binding</keyword>
<keyword evidence="2" id="KW-0067">ATP-binding</keyword>
<keyword evidence="7" id="KW-1185">Reference proteome</keyword>
<dbReference type="RefSeq" id="WP_105958432.1">
    <property type="nucleotide sequence ID" value="NZ_PVNS01000004.1"/>
</dbReference>
<dbReference type="PROSITE" id="PS00675">
    <property type="entry name" value="SIGMA54_INTERACT_1"/>
    <property type="match status" value="1"/>
</dbReference>
<dbReference type="Proteomes" id="UP000243650">
    <property type="component" value="Unassembled WGS sequence"/>
</dbReference>
<dbReference type="InterPro" id="IPR025662">
    <property type="entry name" value="Sigma_54_int_dom_ATP-bd_1"/>
</dbReference>
<dbReference type="PRINTS" id="PR01590">
    <property type="entry name" value="HTHFIS"/>
</dbReference>
<dbReference type="PROSITE" id="PS50045">
    <property type="entry name" value="SIGMA54_INTERACT_4"/>
    <property type="match status" value="1"/>
</dbReference>
<dbReference type="EMBL" id="PVNS01000004">
    <property type="protein sequence ID" value="PRO66242.1"/>
    <property type="molecule type" value="Genomic_DNA"/>
</dbReference>
<dbReference type="InterPro" id="IPR029016">
    <property type="entry name" value="GAF-like_dom_sf"/>
</dbReference>
<evidence type="ECO:0000313" key="6">
    <source>
        <dbReference type="EMBL" id="PRO66242.1"/>
    </source>
</evidence>
<dbReference type="Pfam" id="PF01590">
    <property type="entry name" value="GAF"/>
    <property type="match status" value="1"/>
</dbReference>
<dbReference type="GO" id="GO:0005524">
    <property type="term" value="F:ATP binding"/>
    <property type="evidence" value="ECO:0007669"/>
    <property type="project" value="UniProtKB-KW"/>
</dbReference>
<organism evidence="6 7">
    <name type="scientific">Alkalicoccus urumqiensis</name>
    <name type="common">Bacillus urumqiensis</name>
    <dbReference type="NCBI Taxonomy" id="1548213"/>
    <lineage>
        <taxon>Bacteria</taxon>
        <taxon>Bacillati</taxon>
        <taxon>Bacillota</taxon>
        <taxon>Bacilli</taxon>
        <taxon>Bacillales</taxon>
        <taxon>Bacillaceae</taxon>
        <taxon>Alkalicoccus</taxon>
    </lineage>
</organism>
<dbReference type="SMART" id="SM00382">
    <property type="entry name" value="AAA"/>
    <property type="match status" value="1"/>
</dbReference>
<keyword evidence="4" id="KW-0804">Transcription</keyword>
<dbReference type="GO" id="GO:0043565">
    <property type="term" value="F:sequence-specific DNA binding"/>
    <property type="evidence" value="ECO:0007669"/>
    <property type="project" value="InterPro"/>
</dbReference>
<proteinExistence type="predicted"/>
<evidence type="ECO:0000256" key="2">
    <source>
        <dbReference type="ARBA" id="ARBA00022840"/>
    </source>
</evidence>
<name>A0A2P6MIY9_ALKUR</name>
<accession>A0A2P6MIY9</accession>
<evidence type="ECO:0000256" key="4">
    <source>
        <dbReference type="ARBA" id="ARBA00023163"/>
    </source>
</evidence>
<dbReference type="OrthoDB" id="9771372at2"/>
<dbReference type="Gene3D" id="3.30.450.40">
    <property type="match status" value="1"/>
</dbReference>
<dbReference type="InterPro" id="IPR027417">
    <property type="entry name" value="P-loop_NTPase"/>
</dbReference>
<evidence type="ECO:0000256" key="3">
    <source>
        <dbReference type="ARBA" id="ARBA00023015"/>
    </source>
</evidence>
<dbReference type="Gene3D" id="1.10.8.60">
    <property type="match status" value="1"/>
</dbReference>
<dbReference type="InterPro" id="IPR002197">
    <property type="entry name" value="HTH_Fis"/>
</dbReference>
<gene>
    <name evidence="6" type="ORF">C6I21_05420</name>
</gene>
<evidence type="ECO:0000256" key="1">
    <source>
        <dbReference type="ARBA" id="ARBA00022741"/>
    </source>
</evidence>
<dbReference type="InterPro" id="IPR003593">
    <property type="entry name" value="AAA+_ATPase"/>
</dbReference>
<dbReference type="Pfam" id="PF02954">
    <property type="entry name" value="HTH_8"/>
    <property type="match status" value="1"/>
</dbReference>
<dbReference type="InterPro" id="IPR002078">
    <property type="entry name" value="Sigma_54_int"/>
</dbReference>
<keyword evidence="3" id="KW-0805">Transcription regulation</keyword>
<dbReference type="InterPro" id="IPR003018">
    <property type="entry name" value="GAF"/>
</dbReference>
<dbReference type="CDD" id="cd00009">
    <property type="entry name" value="AAA"/>
    <property type="match status" value="1"/>
</dbReference>
<evidence type="ECO:0000313" key="7">
    <source>
        <dbReference type="Proteomes" id="UP000243650"/>
    </source>
</evidence>
<protein>
    <submittedName>
        <fullName evidence="6">Sigma-54-dependent Fis family transcriptional regulator</fullName>
    </submittedName>
</protein>